<accession>A0AA95I3C1</accession>
<feature type="transmembrane region" description="Helical" evidence="1">
    <location>
        <begin position="20"/>
        <end position="41"/>
    </location>
</feature>
<keyword evidence="1" id="KW-1133">Transmembrane helix</keyword>
<gene>
    <name evidence="2" type="ORF">QNH46_24000</name>
</gene>
<dbReference type="EMBL" id="CP126084">
    <property type="protein sequence ID" value="WHX49065.1"/>
    <property type="molecule type" value="Genomic_DNA"/>
</dbReference>
<dbReference type="AlphaFoldDB" id="A0AA95I3C1"/>
<organism evidence="2 3">
    <name type="scientific">Paenibacillus woosongensis</name>
    <dbReference type="NCBI Taxonomy" id="307580"/>
    <lineage>
        <taxon>Bacteria</taxon>
        <taxon>Bacillati</taxon>
        <taxon>Bacillota</taxon>
        <taxon>Bacilli</taxon>
        <taxon>Bacillales</taxon>
        <taxon>Paenibacillaceae</taxon>
        <taxon>Paenibacillus</taxon>
    </lineage>
</organism>
<dbReference type="KEGG" id="pwn:QNH46_24000"/>
<keyword evidence="1" id="KW-0812">Transmembrane</keyword>
<proteinExistence type="predicted"/>
<dbReference type="Proteomes" id="UP001177943">
    <property type="component" value="Chromosome"/>
</dbReference>
<keyword evidence="1" id="KW-0472">Membrane</keyword>
<dbReference type="RefSeq" id="WP_283926358.1">
    <property type="nucleotide sequence ID" value="NZ_CP126084.1"/>
</dbReference>
<protein>
    <submittedName>
        <fullName evidence="2">Uncharacterized protein</fullName>
    </submittedName>
</protein>
<evidence type="ECO:0000313" key="2">
    <source>
        <dbReference type="EMBL" id="WHX49065.1"/>
    </source>
</evidence>
<name>A0AA95I3C1_9BACL</name>
<reference evidence="2" key="1">
    <citation type="submission" date="2023-05" db="EMBL/GenBank/DDBJ databases">
        <title>Comparative genomics of Bacillaceae isolates and their secondary metabolite potential.</title>
        <authorList>
            <person name="Song L."/>
            <person name="Nielsen L.J."/>
            <person name="Mohite O."/>
            <person name="Xu X."/>
            <person name="Weber T."/>
            <person name="Kovacs A.T."/>
        </authorList>
    </citation>
    <scope>NUCLEOTIDE SEQUENCE</scope>
    <source>
        <strain evidence="2">B2_4</strain>
    </source>
</reference>
<evidence type="ECO:0000256" key="1">
    <source>
        <dbReference type="SAM" id="Phobius"/>
    </source>
</evidence>
<evidence type="ECO:0000313" key="3">
    <source>
        <dbReference type="Proteomes" id="UP001177943"/>
    </source>
</evidence>
<sequence>MNSKRSLWQKLQAYKLHNNVYVVIMLAASVLGSILVYVSPLRENRFVPGRK</sequence>